<evidence type="ECO:0000256" key="1">
    <source>
        <dbReference type="ARBA" id="ARBA00022553"/>
    </source>
</evidence>
<dbReference type="AlphaFoldDB" id="L0HGM5"/>
<sequence>MLVEDDRPILEMMDLLIRRLGYEPVLMPDGNAALETIRRDPPALILLDIMMVPIDGWTFLKRLRELPGMEKLPVVLFTAAPEVEERMLQIRDPHVSVLNKPVSLEELKVAVAKHLPL</sequence>
<keyword evidence="5" id="KW-1185">Reference proteome</keyword>
<keyword evidence="4" id="KW-0238">DNA-binding</keyword>
<dbReference type="GO" id="GO:0003677">
    <property type="term" value="F:DNA binding"/>
    <property type="evidence" value="ECO:0007669"/>
    <property type="project" value="UniProtKB-KW"/>
</dbReference>
<gene>
    <name evidence="4" type="ordered locus">Metfor_2144</name>
</gene>
<dbReference type="HOGENOM" id="CLU_000445_69_17_2"/>
<evidence type="ECO:0000256" key="2">
    <source>
        <dbReference type="PROSITE-ProRule" id="PRU00169"/>
    </source>
</evidence>
<dbReference type="SMART" id="SM00448">
    <property type="entry name" value="REC"/>
    <property type="match status" value="1"/>
</dbReference>
<dbReference type="STRING" id="593750.Metfor_2144"/>
<feature type="domain" description="Response regulatory" evidence="3">
    <location>
        <begin position="1"/>
        <end position="115"/>
    </location>
</feature>
<evidence type="ECO:0000313" key="4">
    <source>
        <dbReference type="EMBL" id="AGB03150.1"/>
    </source>
</evidence>
<organism evidence="4 5">
    <name type="scientific">Methanoregula formicica (strain DSM 22288 / NBRC 105244 / SMSP)</name>
    <dbReference type="NCBI Taxonomy" id="593750"/>
    <lineage>
        <taxon>Archaea</taxon>
        <taxon>Methanobacteriati</taxon>
        <taxon>Methanobacteriota</taxon>
        <taxon>Stenosarchaea group</taxon>
        <taxon>Methanomicrobia</taxon>
        <taxon>Methanomicrobiales</taxon>
        <taxon>Methanoregulaceae</taxon>
        <taxon>Methanoregula</taxon>
    </lineage>
</organism>
<dbReference type="EMBL" id="CP003167">
    <property type="protein sequence ID" value="AGB03150.1"/>
    <property type="molecule type" value="Genomic_DNA"/>
</dbReference>
<reference evidence="5" key="1">
    <citation type="submission" date="2011-12" db="EMBL/GenBank/DDBJ databases">
        <title>Complete sequence of Methanoregula formicicum SMSP.</title>
        <authorList>
            <person name="Lucas S."/>
            <person name="Han J."/>
            <person name="Lapidus A."/>
            <person name="Cheng J.-F."/>
            <person name="Goodwin L."/>
            <person name="Pitluck S."/>
            <person name="Peters L."/>
            <person name="Ovchinnikova G."/>
            <person name="Teshima H."/>
            <person name="Detter J.C."/>
            <person name="Han C."/>
            <person name="Tapia R."/>
            <person name="Land M."/>
            <person name="Hauser L."/>
            <person name="Kyrpides N."/>
            <person name="Ivanova N."/>
            <person name="Pagani I."/>
            <person name="Imachi H."/>
            <person name="Tamaki H."/>
            <person name="Sekiguchi Y."/>
            <person name="Kamagata Y."/>
            <person name="Cadillo-Quiroz H."/>
            <person name="Zinder S."/>
            <person name="Liu W.-T."/>
            <person name="Woyke T."/>
        </authorList>
    </citation>
    <scope>NUCLEOTIDE SEQUENCE [LARGE SCALE GENOMIC DNA]</scope>
    <source>
        <strain evidence="5">DSM 22288 / NBRC 105244 / SMSP</strain>
    </source>
</reference>
<accession>L0HGM5</accession>
<dbReference type="InterPro" id="IPR050595">
    <property type="entry name" value="Bact_response_regulator"/>
</dbReference>
<dbReference type="Gene3D" id="3.40.50.2300">
    <property type="match status" value="1"/>
</dbReference>
<dbReference type="SUPFAM" id="SSF52172">
    <property type="entry name" value="CheY-like"/>
    <property type="match status" value="1"/>
</dbReference>
<dbReference type="PANTHER" id="PTHR44591:SF3">
    <property type="entry name" value="RESPONSE REGULATORY DOMAIN-CONTAINING PROTEIN"/>
    <property type="match status" value="1"/>
</dbReference>
<keyword evidence="1 2" id="KW-0597">Phosphoprotein</keyword>
<dbReference type="InterPro" id="IPR001789">
    <property type="entry name" value="Sig_transdc_resp-reg_receiver"/>
</dbReference>
<dbReference type="PROSITE" id="PS50110">
    <property type="entry name" value="RESPONSE_REGULATORY"/>
    <property type="match status" value="1"/>
</dbReference>
<dbReference type="Pfam" id="PF00072">
    <property type="entry name" value="Response_reg"/>
    <property type="match status" value="1"/>
</dbReference>
<dbReference type="GO" id="GO:0000160">
    <property type="term" value="P:phosphorelay signal transduction system"/>
    <property type="evidence" value="ECO:0007669"/>
    <property type="project" value="InterPro"/>
</dbReference>
<evidence type="ECO:0000259" key="3">
    <source>
        <dbReference type="PROSITE" id="PS50110"/>
    </source>
</evidence>
<dbReference type="InParanoid" id="L0HGM5"/>
<proteinExistence type="predicted"/>
<name>L0HGM5_METFS</name>
<dbReference type="Proteomes" id="UP000010824">
    <property type="component" value="Chromosome"/>
</dbReference>
<dbReference type="InterPro" id="IPR011006">
    <property type="entry name" value="CheY-like_superfamily"/>
</dbReference>
<protein>
    <submittedName>
        <fullName evidence="4">Response regulator with CheY-like receiver, AAA-type ATPase, and DNA-binding domains</fullName>
    </submittedName>
</protein>
<dbReference type="PANTHER" id="PTHR44591">
    <property type="entry name" value="STRESS RESPONSE REGULATOR PROTEIN 1"/>
    <property type="match status" value="1"/>
</dbReference>
<feature type="modified residue" description="4-aspartylphosphate" evidence="2">
    <location>
        <position position="48"/>
    </location>
</feature>
<evidence type="ECO:0000313" key="5">
    <source>
        <dbReference type="Proteomes" id="UP000010824"/>
    </source>
</evidence>
<dbReference type="KEGG" id="mfo:Metfor_2144"/>
<dbReference type="eggNOG" id="arCOG02591">
    <property type="taxonomic scope" value="Archaea"/>
</dbReference>
<reference evidence="4 5" key="2">
    <citation type="journal article" date="2014" name="Genome Announc.">
        <title>Complete Genome Sequence of Methanoregula formicica SMSPT, a Mesophilic Hydrogenotrophic Methanogen Isolated from a Methanogenic Upflow Anaerobic Sludge Blanket Reactor.</title>
        <authorList>
            <person name="Yamamoto K."/>
            <person name="Tamaki H."/>
            <person name="Cadillo-Quiroz H."/>
            <person name="Imachi H."/>
            <person name="Kyrpides N."/>
            <person name="Woyke T."/>
            <person name="Goodwin L."/>
            <person name="Zinder S.H."/>
            <person name="Kamagata Y."/>
            <person name="Liu W.T."/>
        </authorList>
    </citation>
    <scope>NUCLEOTIDE SEQUENCE [LARGE SCALE GENOMIC DNA]</scope>
    <source>
        <strain evidence="5">DSM 22288 / NBRC 105244 / SMSP</strain>
    </source>
</reference>